<keyword evidence="17" id="KW-1185">Reference proteome</keyword>
<dbReference type="InterPro" id="IPR011257">
    <property type="entry name" value="DNA_glycosylase"/>
</dbReference>
<evidence type="ECO:0000256" key="8">
    <source>
        <dbReference type="ARBA" id="ARBA00022723"/>
    </source>
</evidence>
<dbReference type="GO" id="GO:0006284">
    <property type="term" value="P:base-excision repair"/>
    <property type="evidence" value="ECO:0007669"/>
    <property type="project" value="InterPro"/>
</dbReference>
<evidence type="ECO:0000256" key="14">
    <source>
        <dbReference type="ARBA" id="ARBA00023295"/>
    </source>
</evidence>
<evidence type="ECO:0000256" key="5">
    <source>
        <dbReference type="ARBA" id="ARBA00012045"/>
    </source>
</evidence>
<accession>A0A2Z5FYL0</accession>
<keyword evidence="10" id="KW-0378">Hydrolase</keyword>
<evidence type="ECO:0000256" key="13">
    <source>
        <dbReference type="ARBA" id="ARBA00023204"/>
    </source>
</evidence>
<dbReference type="KEGG" id="abas:ACPOL_2181"/>
<reference evidence="16 17" key="1">
    <citation type="journal article" date="2018" name="Front. Microbiol.">
        <title>Hydrolytic Capabilities as a Key to Environmental Success: Chitinolytic and Cellulolytic Acidobacteria From Acidic Sub-arctic Soils and Boreal Peatlands.</title>
        <authorList>
            <person name="Belova S.E."/>
            <person name="Ravin N.V."/>
            <person name="Pankratov T.A."/>
            <person name="Rakitin A.L."/>
            <person name="Ivanova A.A."/>
            <person name="Beletsky A.V."/>
            <person name="Mardanov A.V."/>
            <person name="Sinninghe Damste J.S."/>
            <person name="Dedysh S.N."/>
        </authorList>
    </citation>
    <scope>NUCLEOTIDE SEQUENCE [LARGE SCALE GENOMIC DNA]</scope>
    <source>
        <strain evidence="16 17">SBC82</strain>
    </source>
</reference>
<keyword evidence="12" id="KW-0411">Iron-sulfur</keyword>
<keyword evidence="13" id="KW-0234">DNA repair</keyword>
<dbReference type="EC" id="3.2.2.31" evidence="5"/>
<keyword evidence="9" id="KW-0227">DNA damage</keyword>
<keyword evidence="14" id="KW-0326">Glycosidase</keyword>
<comment type="catalytic activity">
    <reaction evidence="1">
        <text>Hydrolyzes free adenine bases from 7,8-dihydro-8-oxoguanine:adenine mismatched double-stranded DNA, leaving an apurinic site.</text>
        <dbReference type="EC" id="3.2.2.31"/>
    </reaction>
</comment>
<dbReference type="InterPro" id="IPR023170">
    <property type="entry name" value="HhH_base_excis_C"/>
</dbReference>
<evidence type="ECO:0000313" key="16">
    <source>
        <dbReference type="EMBL" id="AXC11505.1"/>
    </source>
</evidence>
<dbReference type="RefSeq" id="WP_236657369.1">
    <property type="nucleotide sequence ID" value="NZ_CP030840.1"/>
</dbReference>
<dbReference type="GO" id="GO:0032357">
    <property type="term" value="F:oxidized purine DNA binding"/>
    <property type="evidence" value="ECO:0007669"/>
    <property type="project" value="TreeGrafter"/>
</dbReference>
<evidence type="ECO:0000256" key="11">
    <source>
        <dbReference type="ARBA" id="ARBA00023004"/>
    </source>
</evidence>
<proteinExistence type="inferred from homology"/>
<evidence type="ECO:0000259" key="15">
    <source>
        <dbReference type="SMART" id="SM00478"/>
    </source>
</evidence>
<protein>
    <recommendedName>
        <fullName evidence="6">Adenine DNA glycosylase</fullName>
        <ecNumber evidence="5">3.2.2.31</ecNumber>
    </recommendedName>
</protein>
<dbReference type="Gene3D" id="1.10.340.30">
    <property type="entry name" value="Hypothetical protein, domain 2"/>
    <property type="match status" value="1"/>
</dbReference>
<dbReference type="SMART" id="SM00478">
    <property type="entry name" value="ENDO3c"/>
    <property type="match status" value="1"/>
</dbReference>
<feature type="domain" description="HhH-GPD" evidence="15">
    <location>
        <begin position="42"/>
        <end position="205"/>
    </location>
</feature>
<dbReference type="SUPFAM" id="SSF55811">
    <property type="entry name" value="Nudix"/>
    <property type="match status" value="1"/>
</dbReference>
<dbReference type="Gene3D" id="1.10.1670.10">
    <property type="entry name" value="Helix-hairpin-Helix base-excision DNA repair enzymes (C-terminal)"/>
    <property type="match status" value="1"/>
</dbReference>
<dbReference type="FunFam" id="1.10.340.30:FF:000002">
    <property type="entry name" value="Adenine DNA glycosylase"/>
    <property type="match status" value="1"/>
</dbReference>
<evidence type="ECO:0000256" key="9">
    <source>
        <dbReference type="ARBA" id="ARBA00022763"/>
    </source>
</evidence>
<evidence type="ECO:0000256" key="12">
    <source>
        <dbReference type="ARBA" id="ARBA00023014"/>
    </source>
</evidence>
<keyword evidence="8" id="KW-0479">Metal-binding</keyword>
<keyword evidence="7" id="KW-0004">4Fe-4S</keyword>
<dbReference type="PANTHER" id="PTHR42944:SF1">
    <property type="entry name" value="ADENINE DNA GLYCOSYLASE"/>
    <property type="match status" value="1"/>
</dbReference>
<dbReference type="GO" id="GO:0035485">
    <property type="term" value="F:adenine/guanine mispair binding"/>
    <property type="evidence" value="ECO:0007669"/>
    <property type="project" value="TreeGrafter"/>
</dbReference>
<comment type="cofactor">
    <cofactor evidence="2">
        <name>[4Fe-4S] cluster</name>
        <dbReference type="ChEBI" id="CHEBI:49883"/>
    </cofactor>
</comment>
<dbReference type="GO" id="GO:0034039">
    <property type="term" value="F:8-oxo-7,8-dihydroguanine DNA N-glycosylase activity"/>
    <property type="evidence" value="ECO:0007669"/>
    <property type="project" value="TreeGrafter"/>
</dbReference>
<dbReference type="Proteomes" id="UP000253606">
    <property type="component" value="Chromosome"/>
</dbReference>
<comment type="similarity">
    <text evidence="4">Belongs to the Nth/MutY family.</text>
</comment>
<dbReference type="PANTHER" id="PTHR42944">
    <property type="entry name" value="ADENINE DNA GLYCOSYLASE"/>
    <property type="match status" value="1"/>
</dbReference>
<dbReference type="InterPro" id="IPR044298">
    <property type="entry name" value="MIG/MutY"/>
</dbReference>
<dbReference type="InterPro" id="IPR015797">
    <property type="entry name" value="NUDIX_hydrolase-like_dom_sf"/>
</dbReference>
<dbReference type="GO" id="GO:0051539">
    <property type="term" value="F:4 iron, 4 sulfur cluster binding"/>
    <property type="evidence" value="ECO:0007669"/>
    <property type="project" value="UniProtKB-KW"/>
</dbReference>
<dbReference type="GO" id="GO:0046872">
    <property type="term" value="F:metal ion binding"/>
    <property type="evidence" value="ECO:0007669"/>
    <property type="project" value="UniProtKB-KW"/>
</dbReference>
<dbReference type="AlphaFoldDB" id="A0A2Z5FYL0"/>
<evidence type="ECO:0000256" key="3">
    <source>
        <dbReference type="ARBA" id="ARBA00002933"/>
    </source>
</evidence>
<dbReference type="GO" id="GO:0000701">
    <property type="term" value="F:purine-specific mismatch base pair DNA N-glycosylase activity"/>
    <property type="evidence" value="ECO:0007669"/>
    <property type="project" value="UniProtKB-EC"/>
</dbReference>
<evidence type="ECO:0000256" key="7">
    <source>
        <dbReference type="ARBA" id="ARBA00022485"/>
    </source>
</evidence>
<dbReference type="SUPFAM" id="SSF48150">
    <property type="entry name" value="DNA-glycosylase"/>
    <property type="match status" value="1"/>
</dbReference>
<dbReference type="EMBL" id="CP030840">
    <property type="protein sequence ID" value="AXC11505.1"/>
    <property type="molecule type" value="Genomic_DNA"/>
</dbReference>
<name>A0A2Z5FYL0_9BACT</name>
<evidence type="ECO:0000256" key="6">
    <source>
        <dbReference type="ARBA" id="ARBA00022023"/>
    </source>
</evidence>
<dbReference type="GO" id="GO:0006298">
    <property type="term" value="P:mismatch repair"/>
    <property type="evidence" value="ECO:0007669"/>
    <property type="project" value="TreeGrafter"/>
</dbReference>
<evidence type="ECO:0000256" key="1">
    <source>
        <dbReference type="ARBA" id="ARBA00000843"/>
    </source>
</evidence>
<dbReference type="InterPro" id="IPR003265">
    <property type="entry name" value="HhH-GPD_domain"/>
</dbReference>
<keyword evidence="11" id="KW-0408">Iron</keyword>
<comment type="function">
    <text evidence="3">Adenine glycosylase active on G-A mispairs. MutY also corrects error-prone DNA synthesis past GO lesions which are due to the oxidatively damaged form of guanine: 7,8-dihydro-8-oxoguanine (8-oxo-dGTP).</text>
</comment>
<gene>
    <name evidence="16" type="ORF">ACPOL_2181</name>
</gene>
<evidence type="ECO:0000256" key="4">
    <source>
        <dbReference type="ARBA" id="ARBA00008343"/>
    </source>
</evidence>
<evidence type="ECO:0000256" key="2">
    <source>
        <dbReference type="ARBA" id="ARBA00001966"/>
    </source>
</evidence>
<evidence type="ECO:0000313" key="17">
    <source>
        <dbReference type="Proteomes" id="UP000253606"/>
    </source>
</evidence>
<sequence>MLVPEQIREFRARLLAWFDIHKRDLPWRRTRDPYAIWVSEIMLQQTRVAAVLDHYTRWMARFPTLEALAAAAEDEVLAAWSGLGYYRRARFLHQAVKVVAAEHHGNVPRTAAELRKLPGIGAYTSAAIASIAFGEPAAVVDGNVERVLLRQIGGGEPGSDFNAAKGARKGEVVLRSDDIQNLATELLEPARAGDYNQAMMELGATVCLPRNPMCLQCPVQGPCRTRGEHPTTARKPPISVDIGYALFKRQKGDADEFLLTQRDAGATVMPGMWELPLLESWPTDEKPLLTLRHAIMQTNYRVKVVDRSQTATRSKHLATAGVEGRWFDRNDLRGLPLTGLARKILLRLGVLLPARDSDS</sequence>
<dbReference type="Pfam" id="PF00730">
    <property type="entry name" value="HhH-GPD"/>
    <property type="match status" value="1"/>
</dbReference>
<organism evidence="16 17">
    <name type="scientific">Acidisarcina polymorpha</name>
    <dbReference type="NCBI Taxonomy" id="2211140"/>
    <lineage>
        <taxon>Bacteria</taxon>
        <taxon>Pseudomonadati</taxon>
        <taxon>Acidobacteriota</taxon>
        <taxon>Terriglobia</taxon>
        <taxon>Terriglobales</taxon>
        <taxon>Acidobacteriaceae</taxon>
        <taxon>Acidisarcina</taxon>
    </lineage>
</organism>
<dbReference type="CDD" id="cd00056">
    <property type="entry name" value="ENDO3c"/>
    <property type="match status" value="1"/>
</dbReference>
<evidence type="ECO:0000256" key="10">
    <source>
        <dbReference type="ARBA" id="ARBA00022801"/>
    </source>
</evidence>